<dbReference type="Proteomes" id="UP000607653">
    <property type="component" value="Unassembled WGS sequence"/>
</dbReference>
<accession>A0A822YK54</accession>
<comment type="caution">
    <text evidence="1">The sequence shown here is derived from an EMBL/GenBank/DDBJ whole genome shotgun (WGS) entry which is preliminary data.</text>
</comment>
<keyword evidence="2" id="KW-1185">Reference proteome</keyword>
<name>A0A822YK54_NELNU</name>
<sequence length="56" mass="6180">MIAFLERFVHESETETRPGNDDDASLLRGLELQATIVSSAPLLLPRISAVSLKKSR</sequence>
<dbReference type="AlphaFoldDB" id="A0A822YK54"/>
<protein>
    <submittedName>
        <fullName evidence="1">Uncharacterized protein</fullName>
    </submittedName>
</protein>
<evidence type="ECO:0000313" key="1">
    <source>
        <dbReference type="EMBL" id="DAD32493.1"/>
    </source>
</evidence>
<dbReference type="EMBL" id="DUZY01000003">
    <property type="protein sequence ID" value="DAD32493.1"/>
    <property type="molecule type" value="Genomic_DNA"/>
</dbReference>
<evidence type="ECO:0000313" key="2">
    <source>
        <dbReference type="Proteomes" id="UP000607653"/>
    </source>
</evidence>
<organism evidence="1 2">
    <name type="scientific">Nelumbo nucifera</name>
    <name type="common">Sacred lotus</name>
    <dbReference type="NCBI Taxonomy" id="4432"/>
    <lineage>
        <taxon>Eukaryota</taxon>
        <taxon>Viridiplantae</taxon>
        <taxon>Streptophyta</taxon>
        <taxon>Embryophyta</taxon>
        <taxon>Tracheophyta</taxon>
        <taxon>Spermatophyta</taxon>
        <taxon>Magnoliopsida</taxon>
        <taxon>Proteales</taxon>
        <taxon>Nelumbonaceae</taxon>
        <taxon>Nelumbo</taxon>
    </lineage>
</organism>
<gene>
    <name evidence="1" type="ORF">HUJ06_011344</name>
</gene>
<reference evidence="1 2" key="1">
    <citation type="journal article" date="2020" name="Mol. Biol. Evol.">
        <title>Distinct Expression and Methylation Patterns for Genes with Different Fates following a Single Whole-Genome Duplication in Flowering Plants.</title>
        <authorList>
            <person name="Shi T."/>
            <person name="Rahmani R.S."/>
            <person name="Gugger P.F."/>
            <person name="Wang M."/>
            <person name="Li H."/>
            <person name="Zhang Y."/>
            <person name="Li Z."/>
            <person name="Wang Q."/>
            <person name="Van de Peer Y."/>
            <person name="Marchal K."/>
            <person name="Chen J."/>
        </authorList>
    </citation>
    <scope>NUCLEOTIDE SEQUENCE [LARGE SCALE GENOMIC DNA]</scope>
    <source>
        <tissue evidence="1">Leaf</tissue>
    </source>
</reference>
<proteinExistence type="predicted"/>